<evidence type="ECO:0000256" key="6">
    <source>
        <dbReference type="ARBA" id="ARBA00022737"/>
    </source>
</evidence>
<dbReference type="EC" id="2.3.2.27" evidence="10"/>
<evidence type="ECO:0000256" key="8">
    <source>
        <dbReference type="ARBA" id="ARBA00022833"/>
    </source>
</evidence>
<keyword evidence="5 10" id="KW-0479">Metal-binding</keyword>
<keyword evidence="6" id="KW-0677">Repeat</keyword>
<dbReference type="GO" id="GO:0005737">
    <property type="term" value="C:cytoplasm"/>
    <property type="evidence" value="ECO:0007669"/>
    <property type="project" value="UniProtKB-SubCell"/>
</dbReference>
<comment type="similarity">
    <text evidence="3 10">Belongs to the Deltex family.</text>
</comment>
<proteinExistence type="inferred from homology"/>
<dbReference type="Proteomes" id="UP000006813">
    <property type="component" value="Unassembled WGS sequence"/>
</dbReference>
<dbReference type="FunFam" id="3.30.390.130:FF:000001">
    <property type="entry name" value="Probable E3 ubiquitin-protein ligase DTX3"/>
    <property type="match status" value="1"/>
</dbReference>
<dbReference type="InterPro" id="IPR037197">
    <property type="entry name" value="WWE_dom_sf"/>
</dbReference>
<keyword evidence="7 10" id="KW-0863">Zinc-finger</keyword>
<comment type="pathway">
    <text evidence="2 10">Protein modification; protein ubiquitination.</text>
</comment>
<reference evidence="13 14" key="1">
    <citation type="journal article" date="2011" name="Nature">
        <title>Genome sequencing reveals insights into physiology and longevity of the naked mole rat.</title>
        <authorList>
            <person name="Kim E.B."/>
            <person name="Fang X."/>
            <person name="Fushan A.A."/>
            <person name="Huang Z."/>
            <person name="Lobanov A.V."/>
            <person name="Han L."/>
            <person name="Marino S.M."/>
            <person name="Sun X."/>
            <person name="Turanov A.A."/>
            <person name="Yang P."/>
            <person name="Yim S.H."/>
            <person name="Zhao X."/>
            <person name="Kasaikina M.V."/>
            <person name="Stoletzki N."/>
            <person name="Peng C."/>
            <person name="Polak P."/>
            <person name="Xiong Z."/>
            <person name="Kiezun A."/>
            <person name="Zhu Y."/>
            <person name="Chen Y."/>
            <person name="Kryukov G.V."/>
            <person name="Zhang Q."/>
            <person name="Peshkin L."/>
            <person name="Yang L."/>
            <person name="Bronson R.T."/>
            <person name="Buffenstein R."/>
            <person name="Wang B."/>
            <person name="Han C."/>
            <person name="Li Q."/>
            <person name="Chen L."/>
            <person name="Zhao W."/>
            <person name="Sunyaev S.R."/>
            <person name="Park T.J."/>
            <person name="Zhang G."/>
            <person name="Wang J."/>
            <person name="Gladyshev V.N."/>
        </authorList>
    </citation>
    <scope>NUCLEOTIDE SEQUENCE [LARGE SCALE GENOMIC DNA]</scope>
</reference>
<comment type="catalytic activity">
    <reaction evidence="1 10">
        <text>S-ubiquitinyl-[E2 ubiquitin-conjugating enzyme]-L-cysteine + [acceptor protein]-L-lysine = [E2 ubiquitin-conjugating enzyme]-L-cysteine + N(6)-ubiquitinyl-[acceptor protein]-L-lysine.</text>
        <dbReference type="EC" id="2.3.2.27"/>
    </reaction>
</comment>
<protein>
    <recommendedName>
        <fullName evidence="10">E3 ubiquitin-protein ligase</fullName>
        <ecNumber evidence="10">2.3.2.27</ecNumber>
    </recommendedName>
</protein>
<dbReference type="InterPro" id="IPR039398">
    <property type="entry name" value="Deltex_fam"/>
</dbReference>
<keyword evidence="8 10" id="KW-0862">Zinc</keyword>
<dbReference type="InterPro" id="IPR013083">
    <property type="entry name" value="Znf_RING/FYVE/PHD"/>
</dbReference>
<feature type="region of interest" description="Disordered" evidence="11">
    <location>
        <begin position="188"/>
        <end position="220"/>
    </location>
</feature>
<dbReference type="InterPro" id="IPR004170">
    <property type="entry name" value="WWE_dom"/>
</dbReference>
<evidence type="ECO:0000256" key="7">
    <source>
        <dbReference type="ARBA" id="ARBA00022771"/>
    </source>
</evidence>
<dbReference type="Gene3D" id="3.30.40.10">
    <property type="entry name" value="Zinc/RING finger domain, C3HC4 (zinc finger)"/>
    <property type="match status" value="1"/>
</dbReference>
<dbReference type="GO" id="GO:0061630">
    <property type="term" value="F:ubiquitin protein ligase activity"/>
    <property type="evidence" value="ECO:0007669"/>
    <property type="project" value="UniProtKB-UniRule"/>
</dbReference>
<dbReference type="AlphaFoldDB" id="G5AP37"/>
<name>G5AP37_HETGA</name>
<evidence type="ECO:0000256" key="11">
    <source>
        <dbReference type="SAM" id="MobiDB-lite"/>
    </source>
</evidence>
<dbReference type="eggNOG" id="ENOG502QQ9M">
    <property type="taxonomic scope" value="Eukaryota"/>
</dbReference>
<evidence type="ECO:0000313" key="14">
    <source>
        <dbReference type="Proteomes" id="UP000006813"/>
    </source>
</evidence>
<dbReference type="InterPro" id="IPR039399">
    <property type="entry name" value="Deltex_C_sf"/>
</dbReference>
<dbReference type="GO" id="GO:0016567">
    <property type="term" value="P:protein ubiquitination"/>
    <property type="evidence" value="ECO:0007669"/>
    <property type="project" value="UniProtKB-UniRule"/>
</dbReference>
<dbReference type="Gene3D" id="3.30.390.130">
    <property type="match status" value="1"/>
</dbReference>
<evidence type="ECO:0000256" key="3">
    <source>
        <dbReference type="ARBA" id="ARBA00009413"/>
    </source>
</evidence>
<evidence type="ECO:0000256" key="10">
    <source>
        <dbReference type="RuleBase" id="RU367105"/>
    </source>
</evidence>
<feature type="compositionally biased region" description="Basic residues" evidence="11">
    <location>
        <begin position="209"/>
        <end position="218"/>
    </location>
</feature>
<gene>
    <name evidence="13" type="ORF">GW7_04919</name>
</gene>
<evidence type="ECO:0000256" key="4">
    <source>
        <dbReference type="ARBA" id="ARBA00022679"/>
    </source>
</evidence>
<dbReference type="Pfam" id="PF18102">
    <property type="entry name" value="DTC"/>
    <property type="match status" value="1"/>
</dbReference>
<dbReference type="PANTHER" id="PTHR12622">
    <property type="entry name" value="DELTEX-RELATED"/>
    <property type="match status" value="1"/>
</dbReference>
<evidence type="ECO:0000256" key="9">
    <source>
        <dbReference type="ARBA" id="ARBA00022976"/>
    </source>
</evidence>
<feature type="domain" description="WWE" evidence="12">
    <location>
        <begin position="27"/>
        <end position="101"/>
    </location>
</feature>
<dbReference type="UniPathway" id="UPA00143"/>
<dbReference type="InterPro" id="IPR039396">
    <property type="entry name" value="Deltex_C"/>
</dbReference>
<dbReference type="FunFam" id="3.30.40.10:FF:000097">
    <property type="entry name" value="E3 ubiquitin-protein ligase DTX4"/>
    <property type="match status" value="1"/>
</dbReference>
<dbReference type="GO" id="GO:0007219">
    <property type="term" value="P:Notch signaling pathway"/>
    <property type="evidence" value="ECO:0007669"/>
    <property type="project" value="UniProtKB-KW"/>
</dbReference>
<sequence length="524" mass="56204">MKAALGQHGPSESFSWLTGTLRPVRRSYYDPTSAPGKGVVWEWESDGGSWTPYDMEGQRVVCPVFSALRCEAEYSSSAFPTEGLVLLEPQQPLQQLRELGWQQDGAAPPHACPGFPGQPQVPGSCAWSPPAELREGQGRGGGLVPTVPVKNLNGSSPVSPALAGITGILMSAAGLPVCLTRPPKLVLHPPPVSKSEIKSIPGVSNTSRKTTKKQAKKGKTPEEVLRKYLQKVRHPPEEDCTICMERLTAPSGYKGPQPTVQPDIVGKLSRCGHAYHVYCLVAMYNNGNKTPLIVPPKGREATGKASLAVAALGPCCCYHLPIALALHCCFDHPCSLPALGAATLGSFCVPETRWGSRASIVGGDGSLQCPTCKTIYGVKTGTQPPGKMEYHLIPHSLPGHPDCKTIRIIYSIPPGIQGPEHPNPGKTFSARGFPRHCYLPDSEKGRKVLKLLLVAWDRRLIFAIGTSSTTGESDTVIWNEVHHKTEFGSNLTGHGYPDANYLDNVLAELAAQGISEDSSAQEKD</sequence>
<keyword evidence="10" id="KW-0963">Cytoplasm</keyword>
<accession>G5AP37</accession>
<evidence type="ECO:0000256" key="1">
    <source>
        <dbReference type="ARBA" id="ARBA00000900"/>
    </source>
</evidence>
<evidence type="ECO:0000256" key="2">
    <source>
        <dbReference type="ARBA" id="ARBA00004906"/>
    </source>
</evidence>
<dbReference type="GO" id="GO:0008270">
    <property type="term" value="F:zinc ion binding"/>
    <property type="evidence" value="ECO:0007669"/>
    <property type="project" value="UniProtKB-KW"/>
</dbReference>
<organism evidence="13 14">
    <name type="scientific">Heterocephalus glaber</name>
    <name type="common">Naked mole rat</name>
    <dbReference type="NCBI Taxonomy" id="10181"/>
    <lineage>
        <taxon>Eukaryota</taxon>
        <taxon>Metazoa</taxon>
        <taxon>Chordata</taxon>
        <taxon>Craniata</taxon>
        <taxon>Vertebrata</taxon>
        <taxon>Euteleostomi</taxon>
        <taxon>Mammalia</taxon>
        <taxon>Eutheria</taxon>
        <taxon>Euarchontoglires</taxon>
        <taxon>Glires</taxon>
        <taxon>Rodentia</taxon>
        <taxon>Hystricomorpha</taxon>
        <taxon>Bathyergidae</taxon>
        <taxon>Heterocephalus</taxon>
    </lineage>
</organism>
<feature type="region of interest" description="Disordered" evidence="11">
    <location>
        <begin position="104"/>
        <end position="145"/>
    </location>
</feature>
<keyword evidence="9" id="KW-0914">Notch signaling pathway</keyword>
<dbReference type="SUPFAM" id="SSF117839">
    <property type="entry name" value="WWE domain"/>
    <property type="match status" value="1"/>
</dbReference>
<dbReference type="SUPFAM" id="SSF57850">
    <property type="entry name" value="RING/U-box"/>
    <property type="match status" value="1"/>
</dbReference>
<evidence type="ECO:0000313" key="13">
    <source>
        <dbReference type="EMBL" id="EHA98797.1"/>
    </source>
</evidence>
<dbReference type="PROSITE" id="PS50918">
    <property type="entry name" value="WWE"/>
    <property type="match status" value="1"/>
</dbReference>
<dbReference type="InParanoid" id="G5AP37"/>
<keyword evidence="4 10" id="KW-0808">Transferase</keyword>
<dbReference type="STRING" id="10181.G5AP37"/>
<evidence type="ECO:0000259" key="12">
    <source>
        <dbReference type="PROSITE" id="PS50918"/>
    </source>
</evidence>
<dbReference type="CDD" id="cd09633">
    <property type="entry name" value="Deltex_C"/>
    <property type="match status" value="1"/>
</dbReference>
<evidence type="ECO:0000256" key="5">
    <source>
        <dbReference type="ARBA" id="ARBA00022723"/>
    </source>
</evidence>
<dbReference type="EMBL" id="JH166317">
    <property type="protein sequence ID" value="EHA98797.1"/>
    <property type="molecule type" value="Genomic_DNA"/>
</dbReference>
<comment type="subcellular location">
    <subcellularLocation>
        <location evidence="10">Cytoplasm</location>
    </subcellularLocation>
</comment>
<dbReference type="Gene3D" id="3.30.720.50">
    <property type="match status" value="1"/>
</dbReference>